<gene>
    <name evidence="2" type="ORF">LADA_0H16248G</name>
</gene>
<dbReference type="Proteomes" id="UP000190274">
    <property type="component" value="Chromosome H"/>
</dbReference>
<dbReference type="InterPro" id="IPR036047">
    <property type="entry name" value="F-box-like_dom_sf"/>
</dbReference>
<dbReference type="GO" id="GO:0000987">
    <property type="term" value="F:cis-regulatory region sequence-specific DNA binding"/>
    <property type="evidence" value="ECO:0007669"/>
    <property type="project" value="TreeGrafter"/>
</dbReference>
<dbReference type="Gene3D" id="2.60.120.650">
    <property type="entry name" value="Cupin"/>
    <property type="match status" value="1"/>
</dbReference>
<dbReference type="SMART" id="SM00558">
    <property type="entry name" value="JmjC"/>
    <property type="match status" value="1"/>
</dbReference>
<dbReference type="InterPro" id="IPR050910">
    <property type="entry name" value="JMJD6_ArgDemeth/LysHydrox"/>
</dbReference>
<evidence type="ECO:0000313" key="3">
    <source>
        <dbReference type="Proteomes" id="UP000190274"/>
    </source>
</evidence>
<name>A0A1G4K551_9SACH</name>
<organism evidence="2 3">
    <name type="scientific">Lachancea dasiensis</name>
    <dbReference type="NCBI Taxonomy" id="1072105"/>
    <lineage>
        <taxon>Eukaryota</taxon>
        <taxon>Fungi</taxon>
        <taxon>Dikarya</taxon>
        <taxon>Ascomycota</taxon>
        <taxon>Saccharomycotina</taxon>
        <taxon>Saccharomycetes</taxon>
        <taxon>Saccharomycetales</taxon>
        <taxon>Saccharomycetaceae</taxon>
        <taxon>Lachancea</taxon>
    </lineage>
</organism>
<proteinExistence type="predicted"/>
<dbReference type="PANTHER" id="PTHR12480">
    <property type="entry name" value="ARGININE DEMETHYLASE AND LYSYL-HYDROXYLASE JMJD"/>
    <property type="match status" value="1"/>
</dbReference>
<dbReference type="InterPro" id="IPR003347">
    <property type="entry name" value="JmjC_dom"/>
</dbReference>
<feature type="domain" description="JmjC" evidence="1">
    <location>
        <begin position="275"/>
        <end position="442"/>
    </location>
</feature>
<accession>A0A1G4K551</accession>
<protein>
    <submittedName>
        <fullName evidence="2">LADA_0H16248g1_1</fullName>
    </submittedName>
</protein>
<keyword evidence="3" id="KW-1185">Reference proteome</keyword>
<reference evidence="2 3" key="1">
    <citation type="submission" date="2016-03" db="EMBL/GenBank/DDBJ databases">
        <authorList>
            <person name="Devillers H."/>
        </authorList>
    </citation>
    <scope>NUCLEOTIDE SEQUENCE [LARGE SCALE GENOMIC DNA]</scope>
    <source>
        <strain evidence="2">CBS 10888</strain>
    </source>
</reference>
<dbReference type="Pfam" id="PF12937">
    <property type="entry name" value="F-box-like"/>
    <property type="match status" value="1"/>
</dbReference>
<dbReference type="AlphaFoldDB" id="A0A1G4K551"/>
<dbReference type="EMBL" id="LT598461">
    <property type="protein sequence ID" value="SCU98930.1"/>
    <property type="molecule type" value="Genomic_DNA"/>
</dbReference>
<dbReference type="InterPro" id="IPR001810">
    <property type="entry name" value="F-box_dom"/>
</dbReference>
<dbReference type="Gene3D" id="1.20.1280.50">
    <property type="match status" value="1"/>
</dbReference>
<dbReference type="Pfam" id="PF13621">
    <property type="entry name" value="Cupin_8"/>
    <property type="match status" value="1"/>
</dbReference>
<dbReference type="InterPro" id="IPR041667">
    <property type="entry name" value="Cupin_8"/>
</dbReference>
<dbReference type="SUPFAM" id="SSF51197">
    <property type="entry name" value="Clavaminate synthase-like"/>
    <property type="match status" value="1"/>
</dbReference>
<dbReference type="STRING" id="1266660.A0A1G4K551"/>
<dbReference type="SUPFAM" id="SSF81383">
    <property type="entry name" value="F-box domain"/>
    <property type="match status" value="1"/>
</dbReference>
<dbReference type="GO" id="GO:0005634">
    <property type="term" value="C:nucleus"/>
    <property type="evidence" value="ECO:0007669"/>
    <property type="project" value="TreeGrafter"/>
</dbReference>
<dbReference type="OrthoDB" id="424465at2759"/>
<dbReference type="PROSITE" id="PS51184">
    <property type="entry name" value="JMJC"/>
    <property type="match status" value="1"/>
</dbReference>
<sequence length="570" mass="65367">MNFASNQGVNPSIFRVNLHTFAPSHPLGVKPSGNALMADCLKKLENQRQRQLGKFGVFPENVLTHLLSFIDNPRDLLSLGHTSRVFYAYTYNEELWRRLYIEEFVSLEENTAEASTQISPFASSKWRGSWRKTVLKVDQEALVKVNDLVFSDHLYRPYQCSQIDFEHLFRKVIEFQVSLKDLGPSWSPTFGVQRLDEMKLTLDEFEKHFIDIPFILQNHSNPKRWPEWSLETLVEGFGSVKFRQEAVKWSLSFYADYFKQNCDESPLYLFDCSSRAIKTLKQEYEAPIIFQNDLFKVFENADTQCRPDHRWLIAGPQGSGSTFHKDPNYTSAWNTVLTGKKLWIMFPPDVKPPGISTDEEEDEVTSPVGVAEWILSGFYNDALTLAQDGKCRIAVTFPGDCIYVPSGWWHSVINLTDSVALTENFVPAPTLPKILLFLKSKRKQLSGFHLHDIMLAATKFLEKRGIFGNQESEDNFMKLENFLSTEMADAIDNRDCGLSEAASELPIFEFFVELLRSSKFEPMLEDALKKMKALESEEAKKRHKQVKVSDRWTSLAADSNNGFSFSLSLE</sequence>
<evidence type="ECO:0000313" key="2">
    <source>
        <dbReference type="EMBL" id="SCU98930.1"/>
    </source>
</evidence>
<evidence type="ECO:0000259" key="1">
    <source>
        <dbReference type="PROSITE" id="PS51184"/>
    </source>
</evidence>
<dbReference type="PANTHER" id="PTHR12480:SF21">
    <property type="entry name" value="JMJC DOMAIN-CONTAINING PROTEIN 8"/>
    <property type="match status" value="1"/>
</dbReference>